<dbReference type="PRINTS" id="PR00778">
    <property type="entry name" value="HTHARSR"/>
</dbReference>
<keyword evidence="3" id="KW-0804">Transcription</keyword>
<dbReference type="InterPro" id="IPR011991">
    <property type="entry name" value="ArsR-like_HTH"/>
</dbReference>
<evidence type="ECO:0000256" key="1">
    <source>
        <dbReference type="ARBA" id="ARBA00023015"/>
    </source>
</evidence>
<feature type="domain" description="HTH arsR-type" evidence="4">
    <location>
        <begin position="23"/>
        <end position="117"/>
    </location>
</feature>
<dbReference type="InterPro" id="IPR036390">
    <property type="entry name" value="WH_DNA-bd_sf"/>
</dbReference>
<dbReference type="GO" id="GO:0003700">
    <property type="term" value="F:DNA-binding transcription factor activity"/>
    <property type="evidence" value="ECO:0007669"/>
    <property type="project" value="InterPro"/>
</dbReference>
<evidence type="ECO:0000256" key="3">
    <source>
        <dbReference type="ARBA" id="ARBA00023163"/>
    </source>
</evidence>
<reference evidence="5 6" key="1">
    <citation type="submission" date="2007-04" db="EMBL/GenBank/DDBJ databases">
        <authorList>
            <person name="Fulton L."/>
            <person name="Clifton S."/>
            <person name="Fulton B."/>
            <person name="Xu J."/>
            <person name="Minx P."/>
            <person name="Pepin K.H."/>
            <person name="Johnson M."/>
            <person name="Thiruvilangam P."/>
            <person name="Bhonagiri V."/>
            <person name="Nash W.E."/>
            <person name="Mardis E.R."/>
            <person name="Wilson R.K."/>
        </authorList>
    </citation>
    <scope>NUCLEOTIDE SEQUENCE [LARGE SCALE GENOMIC DNA]</scope>
    <source>
        <strain evidence="5 6">ATCC 29149</strain>
    </source>
</reference>
<dbReference type="NCBIfam" id="NF033788">
    <property type="entry name" value="HTH_metalloreg"/>
    <property type="match status" value="1"/>
</dbReference>
<dbReference type="GO" id="GO:0003677">
    <property type="term" value="F:DNA binding"/>
    <property type="evidence" value="ECO:0007669"/>
    <property type="project" value="UniProtKB-KW"/>
</dbReference>
<evidence type="ECO:0000313" key="5">
    <source>
        <dbReference type="EMBL" id="EDN79014.1"/>
    </source>
</evidence>
<reference evidence="5 6" key="2">
    <citation type="submission" date="2007-06" db="EMBL/GenBank/DDBJ databases">
        <title>Draft genome sequence of Ruminococcus gnavus (ATCC 29149).</title>
        <authorList>
            <person name="Sudarsanam P."/>
            <person name="Ley R."/>
            <person name="Guruge J."/>
            <person name="Turnbaugh P.J."/>
            <person name="Mahowald M."/>
            <person name="Liep D."/>
            <person name="Gordon J."/>
        </authorList>
    </citation>
    <scope>NUCLEOTIDE SEQUENCE [LARGE SCALE GENOMIC DNA]</scope>
    <source>
        <strain evidence="5 6">ATCC 29149</strain>
    </source>
</reference>
<organism evidence="5 6">
    <name type="scientific">Mediterraneibacter gnavus (strain ATCC 29149 / DSM 114966 / JCM 6515 / VPI C7-9)</name>
    <name type="common">Ruminococcus gnavus</name>
    <dbReference type="NCBI Taxonomy" id="411470"/>
    <lineage>
        <taxon>Bacteria</taxon>
        <taxon>Bacillati</taxon>
        <taxon>Bacillota</taxon>
        <taxon>Clostridia</taxon>
        <taxon>Lachnospirales</taxon>
        <taxon>Lachnospiraceae</taxon>
        <taxon>Mediterraneibacter</taxon>
    </lineage>
</organism>
<dbReference type="AlphaFoldDB" id="A7AZ09"/>
<name>A7AZ09_MEDG7</name>
<evidence type="ECO:0000313" key="6">
    <source>
        <dbReference type="Proteomes" id="UP000004410"/>
    </source>
</evidence>
<dbReference type="Pfam" id="PF01022">
    <property type="entry name" value="HTH_5"/>
    <property type="match status" value="1"/>
</dbReference>
<dbReference type="InterPro" id="IPR051081">
    <property type="entry name" value="HTH_MetalResp_TranReg"/>
</dbReference>
<dbReference type="SMART" id="SM00418">
    <property type="entry name" value="HTH_ARSR"/>
    <property type="match status" value="1"/>
</dbReference>
<protein>
    <submittedName>
        <fullName evidence="5">Transcriptional regulator, ArsR family</fullName>
    </submittedName>
</protein>
<accession>A7AZ09</accession>
<dbReference type="NCBIfam" id="NF033789">
    <property type="entry name" value="repress_SdpR"/>
    <property type="match status" value="1"/>
</dbReference>
<gene>
    <name evidence="5" type="ORF">RUMGNA_00524</name>
</gene>
<dbReference type="PaxDb" id="411470-RUMGNA_00524"/>
<dbReference type="CDD" id="cd00090">
    <property type="entry name" value="HTH_ARSR"/>
    <property type="match status" value="1"/>
</dbReference>
<dbReference type="InterPro" id="IPR047796">
    <property type="entry name" value="SdpR-like_repress"/>
</dbReference>
<dbReference type="PROSITE" id="PS50987">
    <property type="entry name" value="HTH_ARSR_2"/>
    <property type="match status" value="1"/>
</dbReference>
<dbReference type="InterPro" id="IPR001845">
    <property type="entry name" value="HTH_ArsR_DNA-bd_dom"/>
</dbReference>
<keyword evidence="2" id="KW-0238">DNA-binding</keyword>
<dbReference type="Proteomes" id="UP000004410">
    <property type="component" value="Unassembled WGS sequence"/>
</dbReference>
<dbReference type="Gene3D" id="1.10.10.10">
    <property type="entry name" value="Winged helix-like DNA-binding domain superfamily/Winged helix DNA-binding domain"/>
    <property type="match status" value="1"/>
</dbReference>
<evidence type="ECO:0000259" key="4">
    <source>
        <dbReference type="PROSITE" id="PS50987"/>
    </source>
</evidence>
<dbReference type="InterPro" id="IPR036388">
    <property type="entry name" value="WH-like_DNA-bd_sf"/>
</dbReference>
<keyword evidence="1" id="KW-0805">Transcription regulation</keyword>
<dbReference type="EMBL" id="AAYG02000005">
    <property type="protein sequence ID" value="EDN79014.1"/>
    <property type="molecule type" value="Genomic_DNA"/>
</dbReference>
<dbReference type="eggNOG" id="COG0640">
    <property type="taxonomic scope" value="Bacteria"/>
</dbReference>
<dbReference type="PANTHER" id="PTHR33154:SF33">
    <property type="entry name" value="TRANSCRIPTIONAL REPRESSOR SDPR"/>
    <property type="match status" value="1"/>
</dbReference>
<sequence>MQTIEKWIIVFVRNLENILNRFRERMVPMAFAETFKALSDPVRREILVLLKKEKLSAGEIGKHFEMTGATISYHLKILKKADLIRETKYKNFIYYELNISVVEELMLWLSDLKGDSTL</sequence>
<dbReference type="PANTHER" id="PTHR33154">
    <property type="entry name" value="TRANSCRIPTIONAL REGULATOR, ARSR FAMILY"/>
    <property type="match status" value="1"/>
</dbReference>
<comment type="caution">
    <text evidence="5">The sequence shown here is derived from an EMBL/GenBank/DDBJ whole genome shotgun (WGS) entry which is preliminary data.</text>
</comment>
<proteinExistence type="predicted"/>
<evidence type="ECO:0000256" key="2">
    <source>
        <dbReference type="ARBA" id="ARBA00023125"/>
    </source>
</evidence>
<dbReference type="SUPFAM" id="SSF46785">
    <property type="entry name" value="Winged helix' DNA-binding domain"/>
    <property type="match status" value="1"/>
</dbReference>